<accession>A0AA97PPX2</accession>
<sequence>MGNTELSCKVEYARCIIKRDKRVLSVGCKVIRWNDEAYDHLVVDRRMSSSGKGEGLLILLSRPSTQAKLSQLRPSQIKPGGPFLNLQAEDLGLDAKVMGRKLKPALEVATEWGAVVLVDEADVCSCPSGTTTTSNSTSSSRVLGFGDRDNLRPHWPDHLGMLRRMTHLQESRRHSMGSLPAISSIFKIMPYNAVGIVYIIQKA</sequence>
<dbReference type="Proteomes" id="UP000011086">
    <property type="component" value="Unassembled WGS sequence"/>
</dbReference>
<name>A0AA97PPX2_PYRO3</name>
<organism evidence="1">
    <name type="scientific">Pyricularia oryzae (strain Y34)</name>
    <name type="common">Rice blast fungus</name>
    <name type="synonym">Magnaporthe oryzae</name>
    <dbReference type="NCBI Taxonomy" id="1143189"/>
    <lineage>
        <taxon>Eukaryota</taxon>
        <taxon>Fungi</taxon>
        <taxon>Dikarya</taxon>
        <taxon>Ascomycota</taxon>
        <taxon>Pezizomycotina</taxon>
        <taxon>Sordariomycetes</taxon>
        <taxon>Sordariomycetidae</taxon>
        <taxon>Magnaporthales</taxon>
        <taxon>Pyriculariaceae</taxon>
        <taxon>Pyricularia</taxon>
    </lineage>
</organism>
<protein>
    <recommendedName>
        <fullName evidence="2">ATPase AAA-type core domain-containing protein</fullName>
    </recommendedName>
</protein>
<reference evidence="1" key="1">
    <citation type="journal article" date="2012" name="PLoS Genet.">
        <title>Comparative analysis of the genomes of two field isolates of the rice blast fungus Magnaporthe oryzae.</title>
        <authorList>
            <person name="Xue M."/>
            <person name="Yang J."/>
            <person name="Li Z."/>
            <person name="Hu S."/>
            <person name="Yao N."/>
            <person name="Dean R.A."/>
            <person name="Zhao W."/>
            <person name="Shen M."/>
            <person name="Zhang H."/>
            <person name="Li C."/>
            <person name="Liu L."/>
            <person name="Cao L."/>
            <person name="Xu X."/>
            <person name="Xing Y."/>
            <person name="Hsiang T."/>
            <person name="Zhang Z."/>
            <person name="Xu J.R."/>
            <person name="Peng Y.L."/>
        </authorList>
    </citation>
    <scope>NUCLEOTIDE SEQUENCE</scope>
    <source>
        <strain evidence="1">Y34</strain>
    </source>
</reference>
<gene>
    <name evidence="1" type="ORF">OOU_Y34scaffold00203g78</name>
</gene>
<dbReference type="EMBL" id="JH793138">
    <property type="protein sequence ID" value="ELQ42589.1"/>
    <property type="molecule type" value="Genomic_DNA"/>
</dbReference>
<proteinExistence type="predicted"/>
<evidence type="ECO:0008006" key="2">
    <source>
        <dbReference type="Google" id="ProtNLM"/>
    </source>
</evidence>
<evidence type="ECO:0000313" key="1">
    <source>
        <dbReference type="EMBL" id="ELQ42589.1"/>
    </source>
</evidence>
<dbReference type="AlphaFoldDB" id="A0AA97PPX2"/>